<dbReference type="SMART" id="SM00853">
    <property type="entry name" value="MutL_C"/>
    <property type="match status" value="1"/>
</dbReference>
<dbReference type="GO" id="GO:0000398">
    <property type="term" value="P:mRNA splicing, via spliceosome"/>
    <property type="evidence" value="ECO:0007669"/>
    <property type="project" value="InterPro"/>
</dbReference>
<keyword evidence="7" id="KW-0694">RNA-binding</keyword>
<dbReference type="InterPro" id="IPR034101">
    <property type="entry name" value="Lsm4"/>
</dbReference>
<dbReference type="SUPFAM" id="SSF54211">
    <property type="entry name" value="Ribosomal protein S5 domain 2-like"/>
    <property type="match status" value="1"/>
</dbReference>
<dbReference type="SUPFAM" id="SSF118116">
    <property type="entry name" value="DNA mismatch repair protein MutL"/>
    <property type="match status" value="1"/>
</dbReference>
<organism evidence="13 14">
    <name type="scientific">Hevea brasiliensis</name>
    <name type="common">Para rubber tree</name>
    <name type="synonym">Siphonia brasiliensis</name>
    <dbReference type="NCBI Taxonomy" id="3981"/>
    <lineage>
        <taxon>Eukaryota</taxon>
        <taxon>Viridiplantae</taxon>
        <taxon>Streptophyta</taxon>
        <taxon>Embryophyta</taxon>
        <taxon>Tracheophyta</taxon>
        <taxon>Spermatophyta</taxon>
        <taxon>Magnoliopsida</taxon>
        <taxon>eudicotyledons</taxon>
        <taxon>Gunneridae</taxon>
        <taxon>Pentapetalae</taxon>
        <taxon>rosids</taxon>
        <taxon>fabids</taxon>
        <taxon>Malpighiales</taxon>
        <taxon>Euphorbiaceae</taxon>
        <taxon>Crotonoideae</taxon>
        <taxon>Micrandreae</taxon>
        <taxon>Hevea</taxon>
    </lineage>
</organism>
<keyword evidence="9" id="KW-0539">Nucleus</keyword>
<evidence type="ECO:0000313" key="14">
    <source>
        <dbReference type="Proteomes" id="UP000467840"/>
    </source>
</evidence>
<dbReference type="FunFam" id="2.30.30.100:FF:000005">
    <property type="entry name" value="U6 snRNA-associated Sm-like protein LSm4"/>
    <property type="match status" value="1"/>
</dbReference>
<feature type="compositionally biased region" description="Gly residues" evidence="11">
    <location>
        <begin position="990"/>
        <end position="1004"/>
    </location>
</feature>
<dbReference type="FunFam" id="3.30.230.10:FF:000054">
    <property type="entry name" value="DNA mismatch repair protein PMS1"/>
    <property type="match status" value="1"/>
</dbReference>
<dbReference type="CDD" id="cd01723">
    <property type="entry name" value="LSm4"/>
    <property type="match status" value="1"/>
</dbReference>
<keyword evidence="6" id="KW-0227">DNA damage</keyword>
<dbReference type="InterPro" id="IPR020568">
    <property type="entry name" value="Ribosomal_Su5_D2-typ_SF"/>
</dbReference>
<keyword evidence="5" id="KW-0747">Spliceosome</keyword>
<evidence type="ECO:0000256" key="3">
    <source>
        <dbReference type="ARBA" id="ARBA00006850"/>
    </source>
</evidence>
<dbReference type="GO" id="GO:0016887">
    <property type="term" value="F:ATP hydrolysis activity"/>
    <property type="evidence" value="ECO:0007669"/>
    <property type="project" value="InterPro"/>
</dbReference>
<dbReference type="InterPro" id="IPR037198">
    <property type="entry name" value="MutL_C_sf"/>
</dbReference>
<dbReference type="Pfam" id="PF01119">
    <property type="entry name" value="DNA_mis_repair"/>
    <property type="match status" value="1"/>
</dbReference>
<dbReference type="InterPro" id="IPR001163">
    <property type="entry name" value="Sm_dom_euk/arc"/>
</dbReference>
<reference evidence="13 14" key="1">
    <citation type="journal article" date="2020" name="Mol. Plant">
        <title>The Chromosome-Based Rubber Tree Genome Provides New Insights into Spurge Genome Evolution and Rubber Biosynthesis.</title>
        <authorList>
            <person name="Liu J."/>
            <person name="Shi C."/>
            <person name="Shi C.C."/>
            <person name="Li W."/>
            <person name="Zhang Q.J."/>
            <person name="Zhang Y."/>
            <person name="Li K."/>
            <person name="Lu H.F."/>
            <person name="Shi C."/>
            <person name="Zhu S.T."/>
            <person name="Xiao Z.Y."/>
            <person name="Nan H."/>
            <person name="Yue Y."/>
            <person name="Zhu X.G."/>
            <person name="Wu Y."/>
            <person name="Hong X.N."/>
            <person name="Fan G.Y."/>
            <person name="Tong Y."/>
            <person name="Zhang D."/>
            <person name="Mao C.L."/>
            <person name="Liu Y.L."/>
            <person name="Hao S.J."/>
            <person name="Liu W.Q."/>
            <person name="Lv M.Q."/>
            <person name="Zhang H.B."/>
            <person name="Liu Y."/>
            <person name="Hu-Tang G.R."/>
            <person name="Wang J.P."/>
            <person name="Wang J.H."/>
            <person name="Sun Y.H."/>
            <person name="Ni S.B."/>
            <person name="Chen W.B."/>
            <person name="Zhang X.C."/>
            <person name="Jiao Y.N."/>
            <person name="Eichler E.E."/>
            <person name="Li G.H."/>
            <person name="Liu X."/>
            <person name="Gao L.Z."/>
        </authorList>
    </citation>
    <scope>NUCLEOTIDE SEQUENCE [LARGE SCALE GENOMIC DNA]</scope>
    <source>
        <strain evidence="14">cv. GT1</strain>
        <tissue evidence="13">Leaf</tissue>
    </source>
</reference>
<dbReference type="InterPro" id="IPR042120">
    <property type="entry name" value="MutL_C_dimsub"/>
</dbReference>
<dbReference type="InterPro" id="IPR010920">
    <property type="entry name" value="LSM_dom_sf"/>
</dbReference>
<dbReference type="Gene3D" id="3.30.565.10">
    <property type="entry name" value="Histidine kinase-like ATPase, C-terminal domain"/>
    <property type="match status" value="1"/>
</dbReference>
<evidence type="ECO:0000256" key="5">
    <source>
        <dbReference type="ARBA" id="ARBA00022728"/>
    </source>
</evidence>
<dbReference type="Gene3D" id="2.30.30.100">
    <property type="match status" value="1"/>
</dbReference>
<keyword evidence="10" id="KW-0687">Ribonucleoprotein</keyword>
<dbReference type="SUPFAM" id="SSF50182">
    <property type="entry name" value="Sm-like ribonucleoproteins"/>
    <property type="match status" value="1"/>
</dbReference>
<dbReference type="SMART" id="SM00651">
    <property type="entry name" value="Sm"/>
    <property type="match status" value="1"/>
</dbReference>
<dbReference type="Proteomes" id="UP000467840">
    <property type="component" value="Chromosome 15"/>
</dbReference>
<comment type="caution">
    <text evidence="13">The sequence shown here is derived from an EMBL/GenBank/DDBJ whole genome shotgun (WGS) entry which is preliminary data.</text>
</comment>
<keyword evidence="14" id="KW-1185">Reference proteome</keyword>
<dbReference type="GO" id="GO:0005524">
    <property type="term" value="F:ATP binding"/>
    <property type="evidence" value="ECO:0007669"/>
    <property type="project" value="InterPro"/>
</dbReference>
<evidence type="ECO:0000256" key="1">
    <source>
        <dbReference type="ARBA" id="ARBA00004123"/>
    </source>
</evidence>
<feature type="domain" description="Sm" evidence="12">
    <location>
        <begin position="868"/>
        <end position="941"/>
    </location>
</feature>
<dbReference type="Pfam" id="PF08676">
    <property type="entry name" value="MutL_C"/>
    <property type="match status" value="1"/>
</dbReference>
<feature type="compositionally biased region" description="Basic and acidic residues" evidence="11">
    <location>
        <begin position="497"/>
        <end position="507"/>
    </location>
</feature>
<dbReference type="PANTHER" id="PTHR10073">
    <property type="entry name" value="DNA MISMATCH REPAIR PROTEIN MLH, PMS, MUTL"/>
    <property type="match status" value="1"/>
</dbReference>
<dbReference type="FunFam" id="3.30.1370.100:FF:000001">
    <property type="entry name" value="Mismatch repair endonuclease pms1, putative"/>
    <property type="match status" value="1"/>
</dbReference>
<dbReference type="SMART" id="SM01340">
    <property type="entry name" value="DNA_mis_repair"/>
    <property type="match status" value="1"/>
</dbReference>
<evidence type="ECO:0000256" key="11">
    <source>
        <dbReference type="SAM" id="MobiDB-lite"/>
    </source>
</evidence>
<dbReference type="PROSITE" id="PS00058">
    <property type="entry name" value="DNA_MISMATCH_REPAIR_1"/>
    <property type="match status" value="1"/>
</dbReference>
<dbReference type="EMBL" id="JAAGAX010000005">
    <property type="protein sequence ID" value="KAF2314992.1"/>
    <property type="molecule type" value="Genomic_DNA"/>
</dbReference>
<dbReference type="GO" id="GO:0032389">
    <property type="term" value="C:MutLalpha complex"/>
    <property type="evidence" value="ECO:0007669"/>
    <property type="project" value="TreeGrafter"/>
</dbReference>
<comment type="subcellular location">
    <subcellularLocation>
        <location evidence="1">Nucleus</location>
    </subcellularLocation>
</comment>
<protein>
    <recommendedName>
        <fullName evidence="12">Sm domain-containing protein</fullName>
    </recommendedName>
</protein>
<feature type="compositionally biased region" description="Polar residues" evidence="11">
    <location>
        <begin position="472"/>
        <end position="485"/>
    </location>
</feature>
<dbReference type="AlphaFoldDB" id="A0A6A6MMK1"/>
<dbReference type="InterPro" id="IPR014790">
    <property type="entry name" value="MutL_C"/>
</dbReference>
<dbReference type="InterPro" id="IPR036890">
    <property type="entry name" value="HATPase_C_sf"/>
</dbReference>
<dbReference type="GO" id="GO:0000956">
    <property type="term" value="P:nuclear-transcribed mRNA catabolic process"/>
    <property type="evidence" value="ECO:0007669"/>
    <property type="project" value="InterPro"/>
</dbReference>
<dbReference type="InterPro" id="IPR047575">
    <property type="entry name" value="Sm"/>
</dbReference>
<feature type="compositionally biased region" description="Basic and acidic residues" evidence="11">
    <location>
        <begin position="946"/>
        <end position="957"/>
    </location>
</feature>
<keyword evidence="4" id="KW-0507">mRNA processing</keyword>
<evidence type="ECO:0000259" key="12">
    <source>
        <dbReference type="PROSITE" id="PS52002"/>
    </source>
</evidence>
<evidence type="ECO:0000256" key="9">
    <source>
        <dbReference type="ARBA" id="ARBA00023242"/>
    </source>
</evidence>
<name>A0A6A6MMK1_HEVBR</name>
<dbReference type="PANTHER" id="PTHR10073:SF52">
    <property type="entry name" value="MISMATCH REPAIR ENDONUCLEASE PMS2"/>
    <property type="match status" value="1"/>
</dbReference>
<comment type="similarity">
    <text evidence="3">Belongs to the snRNP Sm proteins family.</text>
</comment>
<comment type="similarity">
    <text evidence="2">Belongs to the DNA mismatch repair MutL/HexB family.</text>
</comment>
<feature type="region of interest" description="Disordered" evidence="11">
    <location>
        <begin position="472"/>
        <end position="507"/>
    </location>
</feature>
<dbReference type="Pfam" id="PF01423">
    <property type="entry name" value="LSM"/>
    <property type="match status" value="1"/>
</dbReference>
<evidence type="ECO:0000256" key="7">
    <source>
        <dbReference type="ARBA" id="ARBA00022884"/>
    </source>
</evidence>
<dbReference type="GO" id="GO:0030983">
    <property type="term" value="F:mismatched DNA binding"/>
    <property type="evidence" value="ECO:0007669"/>
    <property type="project" value="InterPro"/>
</dbReference>
<evidence type="ECO:0000256" key="8">
    <source>
        <dbReference type="ARBA" id="ARBA00023187"/>
    </source>
</evidence>
<keyword evidence="8" id="KW-0508">mRNA splicing</keyword>
<dbReference type="InterPro" id="IPR013507">
    <property type="entry name" value="DNA_mismatch_S5_2-like"/>
</dbReference>
<evidence type="ECO:0000313" key="13">
    <source>
        <dbReference type="EMBL" id="KAF2314992.1"/>
    </source>
</evidence>
<dbReference type="GO" id="GO:0006298">
    <property type="term" value="P:mismatch repair"/>
    <property type="evidence" value="ECO:0007669"/>
    <property type="project" value="InterPro"/>
</dbReference>
<dbReference type="InterPro" id="IPR038973">
    <property type="entry name" value="MutL/Mlh/Pms-like"/>
</dbReference>
<dbReference type="GO" id="GO:0120115">
    <property type="term" value="C:Lsm2-8 complex"/>
    <property type="evidence" value="ECO:0007669"/>
    <property type="project" value="UniProtKB-ARBA"/>
</dbReference>
<dbReference type="InterPro" id="IPR014762">
    <property type="entry name" value="DNA_mismatch_repair_CS"/>
</dbReference>
<dbReference type="GO" id="GO:0005681">
    <property type="term" value="C:spliceosomal complex"/>
    <property type="evidence" value="ECO:0007669"/>
    <property type="project" value="UniProtKB-KW"/>
</dbReference>
<dbReference type="SUPFAM" id="SSF55874">
    <property type="entry name" value="ATPase domain of HSP90 chaperone/DNA topoisomerase II/histidine kinase"/>
    <property type="match status" value="1"/>
</dbReference>
<dbReference type="CDD" id="cd03484">
    <property type="entry name" value="MutL_Trans_hPMS_2_like"/>
    <property type="match status" value="1"/>
</dbReference>
<dbReference type="InterPro" id="IPR014721">
    <property type="entry name" value="Ribsml_uS5_D2-typ_fold_subgr"/>
</dbReference>
<evidence type="ECO:0000256" key="2">
    <source>
        <dbReference type="ARBA" id="ARBA00006082"/>
    </source>
</evidence>
<evidence type="ECO:0000256" key="4">
    <source>
        <dbReference type="ARBA" id="ARBA00022664"/>
    </source>
</evidence>
<dbReference type="GO" id="GO:0003723">
    <property type="term" value="F:RNA binding"/>
    <property type="evidence" value="ECO:0007669"/>
    <property type="project" value="UniProtKB-KW"/>
</dbReference>
<dbReference type="Gene3D" id="3.30.1540.20">
    <property type="entry name" value="MutL, C-terminal domain, dimerisation subdomain"/>
    <property type="match status" value="1"/>
</dbReference>
<accession>A0A6A6MMK1</accession>
<evidence type="ECO:0000256" key="6">
    <source>
        <dbReference type="ARBA" id="ARBA00022763"/>
    </source>
</evidence>
<dbReference type="Gene3D" id="3.30.230.10">
    <property type="match status" value="1"/>
</dbReference>
<gene>
    <name evidence="13" type="ORF">GH714_037471</name>
</gene>
<sequence>MEFCGTVTAADNGIRALQFPGLDEERCSSVGFDVLALKHHTSKLADFPDLQCLTTFGFRGEALSSLCALGDLSVETRSKNESVATHLTFDRSGLLTAERKTARQIGTTVTVKKLFSNLPVRSKEFNRNIRKEYGKLISLLNAYALVAKGVRLVCSNATGKNAKSVVLKTQGSDSLKDNIITVFGMNTFSCLEPVNICISDDCMVDGFLSRPGQGSGRNLGDRQYYFVNGRPVDMPKVGKLVNELYRGANSRQYPIAIMNFTVPTRACDVNVTPDKRKIFFSDEGSILLALREGLQRFYSPSNAFYSVNKFDEHMKVTDSSQLYSPCEKSHKLSKQLSAISNDSKEIHMEDSTVGGSNVEIKSQLLDFGENDEDVGENNEMDSVKDFTLRVHGIKKAYSFTESKSRQLTTFHDSKNAPSPSRVFFKDIAENRDSNSLSHSVQSTIKKFVTISKRKHEDVNTALSEIPVLRNQTLQSPLKKSNSETNAAAKGSPFNHHPSKDSAEVSEIEPSKFAKAEIIFNKIRNSSSYGGKTNDGKIEEELLGEKKATTVADVLPIASGKDLEKISEEPAGEEKALPLADAVLITSPSGGLEKMSEDLMVASSPFQSSDSTLDVPKPSAEKICSTLQFSIQELRAKRHQRLSRLQFNSCASRGMKMNRHRSYAAATLELSQPDNEERKARALAAATKELERLFKKQDFGRMKVIGQFNLGFIIGKLDQDLFIVDQHAADEKYNFERLCQSTILNQQPLLRSLRMELSPEEEIIASMNMDVIRKNGFTLEEDPHASPGHRFKLKAVPFSKNVTFGVEDVKDLISTLADSQGDCSIIGSYKMDTPDSVCPSRVRAMLASRACRSSVMIGDPLGRNEMQKLPLSLLKTAQGHPMLVELKNGETYNGHLVNCDTWMNIHLREVICTSKDGDRFWRMPECYIRGNTIKYLRVPDEVIDKVQEETKSRTDRKPPGVGRGRGRGREEGGRPVKGIGRGLDDGSAKAAGGGRGRGGSGGKTGGNRDHFAFGDRRRAGQGLMQEMVSDHLSLWAVLLLLEAFCSQLLCESYCLDQFREWLVLYVSSIVNFIKIIEAGIKMFPL</sequence>
<dbReference type="GO" id="GO:0140664">
    <property type="term" value="F:ATP-dependent DNA damage sensor activity"/>
    <property type="evidence" value="ECO:0007669"/>
    <property type="project" value="InterPro"/>
</dbReference>
<evidence type="ECO:0000256" key="10">
    <source>
        <dbReference type="ARBA" id="ARBA00023274"/>
    </source>
</evidence>
<feature type="region of interest" description="Disordered" evidence="11">
    <location>
        <begin position="946"/>
        <end position="1008"/>
    </location>
</feature>
<proteinExistence type="inferred from homology"/>
<dbReference type="PROSITE" id="PS52002">
    <property type="entry name" value="SM"/>
    <property type="match status" value="1"/>
</dbReference>